<accession>A0A3E2VXP5</accession>
<keyword evidence="1" id="KW-0378">Hydrolase</keyword>
<keyword evidence="3" id="KW-0472">Membrane</keyword>
<dbReference type="EMBL" id="QVEV01000013">
    <property type="protein sequence ID" value="RGC15555.1"/>
    <property type="molecule type" value="Genomic_DNA"/>
</dbReference>
<evidence type="ECO:0000256" key="3">
    <source>
        <dbReference type="SAM" id="Phobius"/>
    </source>
</evidence>
<feature type="transmembrane region" description="Helical" evidence="3">
    <location>
        <begin position="6"/>
        <end position="26"/>
    </location>
</feature>
<sequence>MVWITVPLFFLLIGYLIMLLIAQPYIRPVTSLYQMIAQDQAPDFSSTARDLYSDKKGLPSDGELDALDIKSVRVGDTMGKIMIEAADIDVPLIYGSTDECLYVGAGIRIQSGKPGYGKPVMIAGHTIPYFKNLGIVKNGQIITIETYYGIFKYKITGSQVADASDTSAYDLSQNKEQLILFTCYPLDGVGEKEDRLFVYADKVSGPRVVGDTK</sequence>
<evidence type="ECO:0000313" key="4">
    <source>
        <dbReference type="EMBL" id="RGC15555.1"/>
    </source>
</evidence>
<feature type="active site" description="Proton donor/acceptor" evidence="2">
    <location>
        <position position="125"/>
    </location>
</feature>
<dbReference type="AlphaFoldDB" id="A0A3E2VXP5"/>
<reference evidence="4 5" key="1">
    <citation type="submission" date="2018-08" db="EMBL/GenBank/DDBJ databases">
        <title>A genome reference for cultivated species of the human gut microbiota.</title>
        <authorList>
            <person name="Zou Y."/>
            <person name="Xue W."/>
            <person name="Luo G."/>
        </authorList>
    </citation>
    <scope>NUCLEOTIDE SEQUENCE [LARGE SCALE GENOMIC DNA]</scope>
    <source>
        <strain evidence="4 5">OF01-2LB</strain>
    </source>
</reference>
<dbReference type="InterPro" id="IPR023365">
    <property type="entry name" value="Sortase_dom-sf"/>
</dbReference>
<dbReference type="InterPro" id="IPR041999">
    <property type="entry name" value="Sortase_D_1"/>
</dbReference>
<dbReference type="InterPro" id="IPR005754">
    <property type="entry name" value="Sortase"/>
</dbReference>
<protein>
    <submittedName>
        <fullName evidence="4">Class D sortase</fullName>
    </submittedName>
</protein>
<dbReference type="NCBIfam" id="TIGR01076">
    <property type="entry name" value="sortase_fam"/>
    <property type="match status" value="1"/>
</dbReference>
<evidence type="ECO:0000256" key="1">
    <source>
        <dbReference type="ARBA" id="ARBA00022801"/>
    </source>
</evidence>
<dbReference type="GO" id="GO:0016787">
    <property type="term" value="F:hydrolase activity"/>
    <property type="evidence" value="ECO:0007669"/>
    <property type="project" value="UniProtKB-KW"/>
</dbReference>
<comment type="caution">
    <text evidence="4">The sequence shown here is derived from an EMBL/GenBank/DDBJ whole genome shotgun (WGS) entry which is preliminary data.</text>
</comment>
<evidence type="ECO:0000256" key="2">
    <source>
        <dbReference type="PIRSR" id="PIRSR605754-1"/>
    </source>
</evidence>
<dbReference type="CDD" id="cd05828">
    <property type="entry name" value="Sortase_D_1"/>
    <property type="match status" value="1"/>
</dbReference>
<keyword evidence="3" id="KW-0812">Transmembrane</keyword>
<name>A0A3E2VXP5_CLOIN</name>
<gene>
    <name evidence="4" type="ORF">DXA38_10400</name>
</gene>
<evidence type="ECO:0000313" key="5">
    <source>
        <dbReference type="Proteomes" id="UP000260025"/>
    </source>
</evidence>
<dbReference type="SUPFAM" id="SSF63817">
    <property type="entry name" value="Sortase"/>
    <property type="match status" value="1"/>
</dbReference>
<proteinExistence type="predicted"/>
<dbReference type="Proteomes" id="UP000260025">
    <property type="component" value="Unassembled WGS sequence"/>
</dbReference>
<organism evidence="4 5">
    <name type="scientific">Clostridium innocuum</name>
    <dbReference type="NCBI Taxonomy" id="1522"/>
    <lineage>
        <taxon>Bacteria</taxon>
        <taxon>Bacillati</taxon>
        <taxon>Bacillota</taxon>
        <taxon>Clostridia</taxon>
        <taxon>Eubacteriales</taxon>
        <taxon>Clostridiaceae</taxon>
        <taxon>Clostridium</taxon>
    </lineage>
</organism>
<dbReference type="Gene3D" id="2.40.260.10">
    <property type="entry name" value="Sortase"/>
    <property type="match status" value="1"/>
</dbReference>
<keyword evidence="3" id="KW-1133">Transmembrane helix</keyword>
<dbReference type="Pfam" id="PF04203">
    <property type="entry name" value="Sortase"/>
    <property type="match status" value="1"/>
</dbReference>
<feature type="active site" description="Acyl-thioester intermediate" evidence="2">
    <location>
        <position position="183"/>
    </location>
</feature>